<dbReference type="Gene3D" id="1.20.120.1780">
    <property type="entry name" value="UbiA prenyltransferase"/>
    <property type="match status" value="1"/>
</dbReference>
<keyword evidence="6 10" id="KW-0812">Transmembrane</keyword>
<feature type="transmembrane region" description="Helical" evidence="10">
    <location>
        <begin position="28"/>
        <end position="49"/>
    </location>
</feature>
<evidence type="ECO:0000256" key="4">
    <source>
        <dbReference type="ARBA" id="ARBA00022519"/>
    </source>
</evidence>
<feature type="transmembrane region" description="Helical" evidence="10">
    <location>
        <begin position="97"/>
        <end position="117"/>
    </location>
</feature>
<evidence type="ECO:0000256" key="9">
    <source>
        <dbReference type="ARBA" id="ARBA00034524"/>
    </source>
</evidence>
<evidence type="ECO:0000313" key="11">
    <source>
        <dbReference type="EMBL" id="AGS53686.1"/>
    </source>
</evidence>
<keyword evidence="7 10" id="KW-1133">Transmembrane helix</keyword>
<evidence type="ECO:0000256" key="5">
    <source>
        <dbReference type="ARBA" id="ARBA00022679"/>
    </source>
</evidence>
<comment type="cofactor">
    <cofactor evidence="1">
        <name>Mg(2+)</name>
        <dbReference type="ChEBI" id="CHEBI:18420"/>
    </cofactor>
</comment>
<reference evidence="11" key="1">
    <citation type="submission" date="2012-03" db="EMBL/GenBank/DDBJ databases">
        <title>Functional metagenomics reveals considerable lignocellulase gene clusters in the gut microbiome of a wood-feeding higher termite.</title>
        <authorList>
            <person name="Liu N."/>
        </authorList>
    </citation>
    <scope>NUCLEOTIDE SEQUENCE</scope>
</reference>
<feature type="transmembrane region" description="Helical" evidence="10">
    <location>
        <begin position="248"/>
        <end position="267"/>
    </location>
</feature>
<comment type="subcellular location">
    <subcellularLocation>
        <location evidence="2">Membrane</location>
        <topology evidence="2">Multi-pass membrane protein</topology>
    </subcellularLocation>
</comment>
<dbReference type="InterPro" id="IPR006371">
    <property type="entry name" value="Polyprenyltransferase_UbiA-li"/>
</dbReference>
<dbReference type="PANTHER" id="PTHR11048:SF28">
    <property type="entry name" value="4-HYDROXYBENZOATE POLYPRENYLTRANSFERASE, MITOCHONDRIAL"/>
    <property type="match status" value="1"/>
</dbReference>
<evidence type="ECO:0000256" key="2">
    <source>
        <dbReference type="ARBA" id="ARBA00004141"/>
    </source>
</evidence>
<feature type="transmembrane region" description="Helical" evidence="10">
    <location>
        <begin position="279"/>
        <end position="300"/>
    </location>
</feature>
<protein>
    <recommendedName>
        <fullName evidence="9">4-hydroxybenzoate polyprenyltransferase</fullName>
        <ecNumber evidence="9">2.5.1.39</ecNumber>
    </recommendedName>
</protein>
<keyword evidence="5 11" id="KW-0808">Transferase</keyword>
<comment type="similarity">
    <text evidence="3">Belongs to the UbiA prenyltransferase family.</text>
</comment>
<evidence type="ECO:0000256" key="1">
    <source>
        <dbReference type="ARBA" id="ARBA00001946"/>
    </source>
</evidence>
<evidence type="ECO:0000256" key="3">
    <source>
        <dbReference type="ARBA" id="ARBA00005985"/>
    </source>
</evidence>
<name>A0A806K1E0_9BACT</name>
<dbReference type="GO" id="GO:0008412">
    <property type="term" value="F:4-hydroxybenzoate polyprenyltransferase activity"/>
    <property type="evidence" value="ECO:0007669"/>
    <property type="project" value="UniProtKB-EC"/>
</dbReference>
<dbReference type="EMBL" id="JQ844242">
    <property type="protein sequence ID" value="AGS53686.1"/>
    <property type="molecule type" value="Genomic_DNA"/>
</dbReference>
<dbReference type="GO" id="GO:0005886">
    <property type="term" value="C:plasma membrane"/>
    <property type="evidence" value="ECO:0007669"/>
    <property type="project" value="TreeGrafter"/>
</dbReference>
<evidence type="ECO:0000256" key="8">
    <source>
        <dbReference type="ARBA" id="ARBA00023136"/>
    </source>
</evidence>
<sequence>MENNPGEQKPQEVSKLKRFRELLDMIKFEHTAFALPFAFIGALAASGVRTPWLKYFWILAAMVGARTLAMTFNRIADADLDAENPRTSDRAIPKGRIKLWHAWLMVGISAALFGLAAAMLGPLPAKLAPYAFIVLLGYSFTKRFTVWSHAILGLALSMAPLGAWIAVTGRIEMRDLTPALWLSLGVLSWTTGFDIIYALADRAFDREKGLRSIPVELGVRPALVVSRTCHAIAVFSWAVFLWYMNATFFPWLSLAIVAGILFREQWVMKDGSLDRLDHAFFTLNSFVGVVLFLGYFLHWLKMRGTI</sequence>
<dbReference type="InterPro" id="IPR044878">
    <property type="entry name" value="UbiA_sf"/>
</dbReference>
<dbReference type="PANTHER" id="PTHR11048">
    <property type="entry name" value="PRENYLTRANSFERASES"/>
    <property type="match status" value="1"/>
</dbReference>
<evidence type="ECO:0000256" key="7">
    <source>
        <dbReference type="ARBA" id="ARBA00022989"/>
    </source>
</evidence>
<dbReference type="Gene3D" id="1.10.357.140">
    <property type="entry name" value="UbiA prenyltransferase"/>
    <property type="match status" value="1"/>
</dbReference>
<proteinExistence type="inferred from homology"/>
<evidence type="ECO:0000256" key="10">
    <source>
        <dbReference type="SAM" id="Phobius"/>
    </source>
</evidence>
<dbReference type="InterPro" id="IPR000537">
    <property type="entry name" value="UbiA_prenyltransferase"/>
</dbReference>
<dbReference type="Pfam" id="PF01040">
    <property type="entry name" value="UbiA"/>
    <property type="match status" value="1"/>
</dbReference>
<evidence type="ECO:0000256" key="6">
    <source>
        <dbReference type="ARBA" id="ARBA00022692"/>
    </source>
</evidence>
<organism evidence="11">
    <name type="scientific">uncultured bacterium contig00144</name>
    <dbReference type="NCBI Taxonomy" id="1181585"/>
    <lineage>
        <taxon>Bacteria</taxon>
        <taxon>environmental samples</taxon>
    </lineage>
</organism>
<dbReference type="NCBIfam" id="TIGR01475">
    <property type="entry name" value="ubiA_other"/>
    <property type="match status" value="1"/>
</dbReference>
<keyword evidence="4" id="KW-1003">Cell membrane</keyword>
<keyword evidence="4" id="KW-0997">Cell inner membrane</keyword>
<feature type="transmembrane region" description="Helical" evidence="10">
    <location>
        <begin position="147"/>
        <end position="167"/>
    </location>
</feature>
<dbReference type="FunFam" id="1.20.120.1780:FF:000001">
    <property type="entry name" value="4-hydroxybenzoate octaprenyltransferase"/>
    <property type="match status" value="1"/>
</dbReference>
<dbReference type="FunFam" id="1.10.357.140:FF:000008">
    <property type="entry name" value="4-hydroxybenzoate octaprenyltransferase"/>
    <property type="match status" value="1"/>
</dbReference>
<dbReference type="AlphaFoldDB" id="A0A806K1E0"/>
<dbReference type="CDD" id="cd13959">
    <property type="entry name" value="PT_UbiA_COQ2"/>
    <property type="match status" value="1"/>
</dbReference>
<dbReference type="EC" id="2.5.1.39" evidence="9"/>
<keyword evidence="8 10" id="KW-0472">Membrane</keyword>
<accession>A0A806K1E0</accession>
<dbReference type="GO" id="GO:0006744">
    <property type="term" value="P:ubiquinone biosynthetic process"/>
    <property type="evidence" value="ECO:0007669"/>
    <property type="project" value="TreeGrafter"/>
</dbReference>
<dbReference type="InterPro" id="IPR039653">
    <property type="entry name" value="Prenyltransferase"/>
</dbReference>